<dbReference type="Proteomes" id="UP001161017">
    <property type="component" value="Unassembled WGS sequence"/>
</dbReference>
<dbReference type="InterPro" id="IPR008271">
    <property type="entry name" value="Ser/Thr_kinase_AS"/>
</dbReference>
<name>A0AA43QMZ2_9LECA</name>
<comment type="caution">
    <text evidence="3">The sequence shown here is derived from an EMBL/GenBank/DDBJ whole genome shotgun (WGS) entry which is preliminary data.</text>
</comment>
<organism evidence="3 4">
    <name type="scientific">Ramalina farinacea</name>
    <dbReference type="NCBI Taxonomy" id="258253"/>
    <lineage>
        <taxon>Eukaryota</taxon>
        <taxon>Fungi</taxon>
        <taxon>Dikarya</taxon>
        <taxon>Ascomycota</taxon>
        <taxon>Pezizomycotina</taxon>
        <taxon>Lecanoromycetes</taxon>
        <taxon>OSLEUM clade</taxon>
        <taxon>Lecanoromycetidae</taxon>
        <taxon>Lecanorales</taxon>
        <taxon>Lecanorineae</taxon>
        <taxon>Ramalinaceae</taxon>
        <taxon>Ramalina</taxon>
    </lineage>
</organism>
<dbReference type="AlphaFoldDB" id="A0AA43QMZ2"/>
<dbReference type="CDD" id="cd00180">
    <property type="entry name" value="PKc"/>
    <property type="match status" value="1"/>
</dbReference>
<dbReference type="Gene3D" id="3.30.200.20">
    <property type="entry name" value="Phosphorylase Kinase, domain 1"/>
    <property type="match status" value="1"/>
</dbReference>
<dbReference type="SMART" id="SM00220">
    <property type="entry name" value="S_TKc"/>
    <property type="match status" value="1"/>
</dbReference>
<proteinExistence type="predicted"/>
<dbReference type="InterPro" id="IPR000719">
    <property type="entry name" value="Prot_kinase_dom"/>
</dbReference>
<evidence type="ECO:0000313" key="3">
    <source>
        <dbReference type="EMBL" id="MDI1487961.1"/>
    </source>
</evidence>
<dbReference type="InterPro" id="IPR011009">
    <property type="entry name" value="Kinase-like_dom_sf"/>
</dbReference>
<dbReference type="PROSITE" id="PS00108">
    <property type="entry name" value="PROTEIN_KINASE_ST"/>
    <property type="match status" value="1"/>
</dbReference>
<feature type="region of interest" description="Disordered" evidence="1">
    <location>
        <begin position="552"/>
        <end position="583"/>
    </location>
</feature>
<feature type="domain" description="Protein kinase" evidence="2">
    <location>
        <begin position="347"/>
        <end position="683"/>
    </location>
</feature>
<evidence type="ECO:0000256" key="1">
    <source>
        <dbReference type="SAM" id="MobiDB-lite"/>
    </source>
</evidence>
<dbReference type="SUPFAM" id="SSF56112">
    <property type="entry name" value="Protein kinase-like (PK-like)"/>
    <property type="match status" value="1"/>
</dbReference>
<dbReference type="PROSITE" id="PS50011">
    <property type="entry name" value="PROTEIN_KINASE_DOM"/>
    <property type="match status" value="1"/>
</dbReference>
<evidence type="ECO:0000259" key="2">
    <source>
        <dbReference type="PROSITE" id="PS50011"/>
    </source>
</evidence>
<reference evidence="3" key="1">
    <citation type="journal article" date="2023" name="Genome Biol. Evol.">
        <title>First Whole Genome Sequence and Flow Cytometry Genome Size Data for the Lichen-Forming Fungus Ramalina farinacea (Ascomycota).</title>
        <authorList>
            <person name="Llewellyn T."/>
            <person name="Mian S."/>
            <person name="Hill R."/>
            <person name="Leitch I.J."/>
            <person name="Gaya E."/>
        </authorList>
    </citation>
    <scope>NUCLEOTIDE SEQUENCE</scope>
    <source>
        <strain evidence="3">LIQ254RAFAR</strain>
    </source>
</reference>
<sequence length="834" mass="94653">MAASLEPKPDEINLLKSADQCEQLLNRLKKHASDQKKIYKSGKKHTLLENVTSHATSDIKSLKTWTAAISKGRQTSDPEIRRSANDLFNNVTSRVGDAEKALDHRLALGRLTREKTKSAYADRVREALDEIRATIGYLHNLVKTVLRDAPDQRERQNRYSQMLQTRPTSYHVFVKRIEAMSPAERQTMRLGTYQPLWEKFPAKLDLEGNVGNAEDPGDGKIYDERTIREVRQLLKAFYDAWTHATMQVNNTDPINPDPIRKVAQIAEMTKICLILRGMKQERLLDHFCDDSKDDKHLPLQPENLKNMLGKEDAIHAETFCFEQYRAICRSWKDGEHIKAGDAEPLPLRYIQEYGRGSYGSVRKFKHAYTDDAYACKEQISDEARAHLLREIARLRRLGHRHIVQFAKSYQRGNRYGILLKPAATTDLFKLLGRYRKNGLDYDRDAGDRRRDRVVLKPIILTAFGCLSRGLAHIHDCNIRHKDIKPHNILYEKASNTEPARFLWADFGLAHDFGSTGNSKTVSKNRGRYSPRYAAPEIMEEFEARRERHEDLLEDENEDEDEDEAEAPQHAPEGAKDRQGGSIGHGRSSDIYSFGIVFLEILSYLVADGDAATVPNDFEKCMPFWKNTAGLQAWAHSHIRRIPPTDPLSFLFKLSSKMIAHKASERPVIADIVKQLTKANSQYFCIACQDEPEDEPPVSQAVIAEEQMAEGLQVGKKLAESLDRVDSREYGSVHEIEDIQTPLVSSPLVSQGPAEGPPVAETKTGRRSSRTSVYAGGREPILKRSSMRSPDRRRSRPSSVARFGVPDEIIPDVSINEVSNSIDKNEHRMTTIVSE</sequence>
<protein>
    <recommendedName>
        <fullName evidence="2">Protein kinase domain-containing protein</fullName>
    </recommendedName>
</protein>
<dbReference type="Gene3D" id="1.10.510.10">
    <property type="entry name" value="Transferase(Phosphotransferase) domain 1"/>
    <property type="match status" value="1"/>
</dbReference>
<keyword evidence="4" id="KW-1185">Reference proteome</keyword>
<feature type="compositionally biased region" description="Acidic residues" evidence="1">
    <location>
        <begin position="552"/>
        <end position="565"/>
    </location>
</feature>
<accession>A0AA43QMZ2</accession>
<dbReference type="PANTHER" id="PTHR44167">
    <property type="entry name" value="OVARIAN-SPECIFIC SERINE/THREONINE-PROTEIN KINASE LOK-RELATED"/>
    <property type="match status" value="1"/>
</dbReference>
<gene>
    <name evidence="3" type="ORF">OHK93_007235</name>
</gene>
<feature type="region of interest" description="Disordered" evidence="1">
    <location>
        <begin position="740"/>
        <end position="802"/>
    </location>
</feature>
<dbReference type="EMBL" id="JAPUFD010000006">
    <property type="protein sequence ID" value="MDI1487961.1"/>
    <property type="molecule type" value="Genomic_DNA"/>
</dbReference>
<dbReference type="GO" id="GO:0004674">
    <property type="term" value="F:protein serine/threonine kinase activity"/>
    <property type="evidence" value="ECO:0007669"/>
    <property type="project" value="TreeGrafter"/>
</dbReference>
<dbReference type="Pfam" id="PF00069">
    <property type="entry name" value="Pkinase"/>
    <property type="match status" value="1"/>
</dbReference>
<dbReference type="GO" id="GO:0005524">
    <property type="term" value="F:ATP binding"/>
    <property type="evidence" value="ECO:0007669"/>
    <property type="project" value="InterPro"/>
</dbReference>
<dbReference type="GO" id="GO:0044773">
    <property type="term" value="P:mitotic DNA damage checkpoint signaling"/>
    <property type="evidence" value="ECO:0007669"/>
    <property type="project" value="TreeGrafter"/>
</dbReference>
<evidence type="ECO:0000313" key="4">
    <source>
        <dbReference type="Proteomes" id="UP001161017"/>
    </source>
</evidence>
<dbReference type="PANTHER" id="PTHR44167:SF30">
    <property type="entry name" value="PHOSPHORYLASE KINASE"/>
    <property type="match status" value="1"/>
</dbReference>
<dbReference type="GO" id="GO:0005634">
    <property type="term" value="C:nucleus"/>
    <property type="evidence" value="ECO:0007669"/>
    <property type="project" value="TreeGrafter"/>
</dbReference>